<keyword evidence="6" id="KW-0255">Endonuclease</keyword>
<sequence length="185" mass="20438">MTLEVFIRTGPGERRVSLTKNGKLNRVQIDRTSEKSAVDGIYFGRITEVNRSLNAAFVDIGMDNAGFLAAVDAQSFDHSRERPKPIGQLFSEGETVLVQVTRDSLNGKGAKLTTNLSISAFNLVLKPGRPETSVSRQIEDQKERDRLGHILQEISLFDAGFIARTRATFASQKALVREAEMLGED</sequence>
<evidence type="ECO:0000256" key="10">
    <source>
        <dbReference type="ARBA" id="ARBA00023136"/>
    </source>
</evidence>
<organism evidence="12">
    <name type="scientific">marine metagenome</name>
    <dbReference type="NCBI Taxonomy" id="408172"/>
    <lineage>
        <taxon>unclassified sequences</taxon>
        <taxon>metagenomes</taxon>
        <taxon>ecological metagenomes</taxon>
    </lineage>
</organism>
<proteinExistence type="predicted"/>
<dbReference type="GO" id="GO:0006364">
    <property type="term" value="P:rRNA processing"/>
    <property type="evidence" value="ECO:0007669"/>
    <property type="project" value="TreeGrafter"/>
</dbReference>
<evidence type="ECO:0000313" key="12">
    <source>
        <dbReference type="EMBL" id="SVB54557.1"/>
    </source>
</evidence>
<keyword evidence="7" id="KW-0378">Hydrolase</keyword>
<dbReference type="GO" id="GO:0046872">
    <property type="term" value="F:metal ion binding"/>
    <property type="evidence" value="ECO:0007669"/>
    <property type="project" value="UniProtKB-KW"/>
</dbReference>
<keyword evidence="2" id="KW-1003">Cell membrane</keyword>
<dbReference type="PANTHER" id="PTHR30001">
    <property type="entry name" value="RIBONUCLEASE"/>
    <property type="match status" value="1"/>
</dbReference>
<keyword evidence="8" id="KW-0460">Magnesium</keyword>
<evidence type="ECO:0000256" key="3">
    <source>
        <dbReference type="ARBA" id="ARBA00022519"/>
    </source>
</evidence>
<gene>
    <name evidence="12" type="ORF">METZ01_LOCUS207411</name>
</gene>
<dbReference type="CDD" id="cd04453">
    <property type="entry name" value="S1_RNase_E"/>
    <property type="match status" value="1"/>
</dbReference>
<dbReference type="InterPro" id="IPR004659">
    <property type="entry name" value="RNase_E/G"/>
</dbReference>
<evidence type="ECO:0000256" key="9">
    <source>
        <dbReference type="ARBA" id="ARBA00022884"/>
    </source>
</evidence>
<evidence type="ECO:0000256" key="1">
    <source>
        <dbReference type="ARBA" id="ARBA00001946"/>
    </source>
</evidence>
<dbReference type="InterPro" id="IPR003029">
    <property type="entry name" value="S1_domain"/>
</dbReference>
<dbReference type="GO" id="GO:0003723">
    <property type="term" value="F:RNA binding"/>
    <property type="evidence" value="ECO:0007669"/>
    <property type="project" value="UniProtKB-KW"/>
</dbReference>
<dbReference type="Pfam" id="PF10150">
    <property type="entry name" value="RNase_E_G"/>
    <property type="match status" value="1"/>
</dbReference>
<keyword evidence="10" id="KW-0472">Membrane</keyword>
<dbReference type="PANTHER" id="PTHR30001:SF1">
    <property type="entry name" value="RIBONUCLEASE E_G-LIKE PROTEIN, CHLOROPLASTIC"/>
    <property type="match status" value="1"/>
</dbReference>
<evidence type="ECO:0000256" key="7">
    <source>
        <dbReference type="ARBA" id="ARBA00022801"/>
    </source>
</evidence>
<dbReference type="Gene3D" id="2.40.50.140">
    <property type="entry name" value="Nucleic acid-binding proteins"/>
    <property type="match status" value="1"/>
</dbReference>
<dbReference type="GO" id="GO:0004540">
    <property type="term" value="F:RNA nuclease activity"/>
    <property type="evidence" value="ECO:0007669"/>
    <property type="project" value="InterPro"/>
</dbReference>
<comment type="cofactor">
    <cofactor evidence="1">
        <name>Mg(2+)</name>
        <dbReference type="ChEBI" id="CHEBI:18420"/>
    </cofactor>
</comment>
<evidence type="ECO:0000256" key="6">
    <source>
        <dbReference type="ARBA" id="ARBA00022759"/>
    </source>
</evidence>
<evidence type="ECO:0000256" key="8">
    <source>
        <dbReference type="ARBA" id="ARBA00022842"/>
    </source>
</evidence>
<keyword evidence="5" id="KW-0479">Metal-binding</keyword>
<dbReference type="AlphaFoldDB" id="A0A382EXK8"/>
<evidence type="ECO:0000259" key="11">
    <source>
        <dbReference type="PROSITE" id="PS50126"/>
    </source>
</evidence>
<keyword evidence="4" id="KW-0540">Nuclease</keyword>
<evidence type="ECO:0000256" key="5">
    <source>
        <dbReference type="ARBA" id="ARBA00022723"/>
    </source>
</evidence>
<evidence type="ECO:0000256" key="2">
    <source>
        <dbReference type="ARBA" id="ARBA00022475"/>
    </source>
</evidence>
<accession>A0A382EXK8</accession>
<name>A0A382EXK8_9ZZZZ</name>
<dbReference type="InterPro" id="IPR012340">
    <property type="entry name" value="NA-bd_OB-fold"/>
</dbReference>
<feature type="domain" description="S1 motif" evidence="11">
    <location>
        <begin position="39"/>
        <end position="115"/>
    </location>
</feature>
<dbReference type="InterPro" id="IPR019307">
    <property type="entry name" value="RNA-bd_AU-1/RNase_E/G"/>
</dbReference>
<dbReference type="GO" id="GO:0005737">
    <property type="term" value="C:cytoplasm"/>
    <property type="evidence" value="ECO:0007669"/>
    <property type="project" value="TreeGrafter"/>
</dbReference>
<dbReference type="EMBL" id="UINC01046482">
    <property type="protein sequence ID" value="SVB54557.1"/>
    <property type="molecule type" value="Genomic_DNA"/>
</dbReference>
<feature type="non-terminal residue" evidence="12">
    <location>
        <position position="185"/>
    </location>
</feature>
<dbReference type="PROSITE" id="PS50126">
    <property type="entry name" value="S1"/>
    <property type="match status" value="1"/>
</dbReference>
<keyword evidence="9" id="KW-0694">RNA-binding</keyword>
<protein>
    <recommendedName>
        <fullName evidence="11">S1 motif domain-containing protein</fullName>
    </recommendedName>
</protein>
<evidence type="ECO:0000256" key="4">
    <source>
        <dbReference type="ARBA" id="ARBA00022722"/>
    </source>
</evidence>
<keyword evidence="3" id="KW-0997">Cell inner membrane</keyword>
<dbReference type="GO" id="GO:0004519">
    <property type="term" value="F:endonuclease activity"/>
    <property type="evidence" value="ECO:0007669"/>
    <property type="project" value="UniProtKB-KW"/>
</dbReference>
<dbReference type="GO" id="GO:0016787">
    <property type="term" value="F:hydrolase activity"/>
    <property type="evidence" value="ECO:0007669"/>
    <property type="project" value="UniProtKB-KW"/>
</dbReference>
<reference evidence="12" key="1">
    <citation type="submission" date="2018-05" db="EMBL/GenBank/DDBJ databases">
        <authorList>
            <person name="Lanie J.A."/>
            <person name="Ng W.-L."/>
            <person name="Kazmierczak K.M."/>
            <person name="Andrzejewski T.M."/>
            <person name="Davidsen T.M."/>
            <person name="Wayne K.J."/>
            <person name="Tettelin H."/>
            <person name="Glass J.I."/>
            <person name="Rusch D."/>
            <person name="Podicherti R."/>
            <person name="Tsui H.-C.T."/>
            <person name="Winkler M.E."/>
        </authorList>
    </citation>
    <scope>NUCLEOTIDE SEQUENCE</scope>
</reference>
<dbReference type="SUPFAM" id="SSF50249">
    <property type="entry name" value="Nucleic acid-binding proteins"/>
    <property type="match status" value="1"/>
</dbReference>